<dbReference type="AlphaFoldDB" id="A0A2H0NJC1"/>
<feature type="domain" description="Glycosyl transferase family 1" evidence="1">
    <location>
        <begin position="183"/>
        <end position="332"/>
    </location>
</feature>
<organism evidence="2 3">
    <name type="scientific">Candidatus Gottesmanbacteria bacterium CG11_big_fil_rev_8_21_14_0_20_37_11</name>
    <dbReference type="NCBI Taxonomy" id="1974575"/>
    <lineage>
        <taxon>Bacteria</taxon>
        <taxon>Candidatus Gottesmaniibacteriota</taxon>
    </lineage>
</organism>
<gene>
    <name evidence="2" type="ORF">COV53_00040</name>
</gene>
<evidence type="ECO:0000313" key="3">
    <source>
        <dbReference type="Proteomes" id="UP000230707"/>
    </source>
</evidence>
<proteinExistence type="predicted"/>
<name>A0A2H0NJC1_9BACT</name>
<evidence type="ECO:0000259" key="1">
    <source>
        <dbReference type="Pfam" id="PF00534"/>
    </source>
</evidence>
<dbReference type="GO" id="GO:0016757">
    <property type="term" value="F:glycosyltransferase activity"/>
    <property type="evidence" value="ECO:0007669"/>
    <property type="project" value="InterPro"/>
</dbReference>
<dbReference type="Pfam" id="PF00534">
    <property type="entry name" value="Glycos_transf_1"/>
    <property type="match status" value="1"/>
</dbReference>
<evidence type="ECO:0000313" key="2">
    <source>
        <dbReference type="EMBL" id="PIR08981.1"/>
    </source>
</evidence>
<protein>
    <recommendedName>
        <fullName evidence="1">Glycosyl transferase family 1 domain-containing protein</fullName>
    </recommendedName>
</protein>
<dbReference type="SUPFAM" id="SSF53756">
    <property type="entry name" value="UDP-Glycosyltransferase/glycogen phosphorylase"/>
    <property type="match status" value="1"/>
</dbReference>
<accession>A0A2H0NJC1</accession>
<dbReference type="PANTHER" id="PTHR45947">
    <property type="entry name" value="SULFOQUINOVOSYL TRANSFERASE SQD2"/>
    <property type="match status" value="1"/>
</dbReference>
<dbReference type="CDD" id="cd03802">
    <property type="entry name" value="GT4_AviGT4-like"/>
    <property type="match status" value="1"/>
</dbReference>
<dbReference type="Proteomes" id="UP000230707">
    <property type="component" value="Unassembled WGS sequence"/>
</dbReference>
<dbReference type="Gene3D" id="3.40.50.2000">
    <property type="entry name" value="Glycogen Phosphorylase B"/>
    <property type="match status" value="2"/>
</dbReference>
<dbReference type="InterPro" id="IPR001296">
    <property type="entry name" value="Glyco_trans_1"/>
</dbReference>
<dbReference type="EMBL" id="PCWS01000002">
    <property type="protein sequence ID" value="PIR08981.1"/>
    <property type="molecule type" value="Genomic_DNA"/>
</dbReference>
<sequence length="353" mass="39642">MRIAILGSVALPVPPPRQGGTEWIAYYQAEGLSKLGHEVILFAARGSKQGSYKLVEVGGGNTVAGSSLSVEHEEEYIESSRKLRLENVYLARAMQKLIDLQDEYDIILNNMRGEAVFIPIARKLNKPFANVMHLPHFSELASFFQETKTHIVTISNAQRKGFPDLNYLATVNNCVSLDEFKFNPKPQDYLLMVGSIAPHKNQEGAIRIAKKLGLNLVLAGKIGDKEYFKKIQKDIDGEKIEWVGELGFEAKHRLYQNAKAFIFPILWEEPFGLVMIEAMACGTPVVAFANGAIPEVVKDGYSGYVIQNNDEFRFTEALENIGRIKRENCRKHAEDNFSVEKMVKDYEGALKKL</sequence>
<dbReference type="PANTHER" id="PTHR45947:SF3">
    <property type="entry name" value="SULFOQUINOVOSYL TRANSFERASE SQD2"/>
    <property type="match status" value="1"/>
</dbReference>
<comment type="caution">
    <text evidence="2">The sequence shown here is derived from an EMBL/GenBank/DDBJ whole genome shotgun (WGS) entry which is preliminary data.</text>
</comment>
<reference evidence="2 3" key="1">
    <citation type="submission" date="2017-09" db="EMBL/GenBank/DDBJ databases">
        <title>Depth-based differentiation of microbial function through sediment-hosted aquifers and enrichment of novel symbionts in the deep terrestrial subsurface.</title>
        <authorList>
            <person name="Probst A.J."/>
            <person name="Ladd B."/>
            <person name="Jarett J.K."/>
            <person name="Geller-Mcgrath D.E."/>
            <person name="Sieber C.M."/>
            <person name="Emerson J.B."/>
            <person name="Anantharaman K."/>
            <person name="Thomas B.C."/>
            <person name="Malmstrom R."/>
            <person name="Stieglmeier M."/>
            <person name="Klingl A."/>
            <person name="Woyke T."/>
            <person name="Ryan C.M."/>
            <person name="Banfield J.F."/>
        </authorList>
    </citation>
    <scope>NUCLEOTIDE SEQUENCE [LARGE SCALE GENOMIC DNA]</scope>
    <source>
        <strain evidence="2">CG11_big_fil_rev_8_21_14_0_20_37_11</strain>
    </source>
</reference>
<dbReference type="InterPro" id="IPR050194">
    <property type="entry name" value="Glycosyltransferase_grp1"/>
</dbReference>